<reference evidence="1" key="1">
    <citation type="submission" date="2022-08" db="EMBL/GenBank/DDBJ databases">
        <authorList>
            <person name="Kallberg Y."/>
            <person name="Tangrot J."/>
            <person name="Rosling A."/>
        </authorList>
    </citation>
    <scope>NUCLEOTIDE SEQUENCE</scope>
    <source>
        <strain evidence="1">Wild A</strain>
    </source>
</reference>
<dbReference type="AlphaFoldDB" id="A0A9W4X4P0"/>
<accession>A0A9W4X4P0</accession>
<name>A0A9W4X4P0_9GLOM</name>
<keyword evidence="2" id="KW-1185">Reference proteome</keyword>
<evidence type="ECO:0000313" key="2">
    <source>
        <dbReference type="Proteomes" id="UP001153678"/>
    </source>
</evidence>
<organism evidence="1 2">
    <name type="scientific">Funneliformis geosporum</name>
    <dbReference type="NCBI Taxonomy" id="1117311"/>
    <lineage>
        <taxon>Eukaryota</taxon>
        <taxon>Fungi</taxon>
        <taxon>Fungi incertae sedis</taxon>
        <taxon>Mucoromycota</taxon>
        <taxon>Glomeromycotina</taxon>
        <taxon>Glomeromycetes</taxon>
        <taxon>Glomerales</taxon>
        <taxon>Glomeraceae</taxon>
        <taxon>Funneliformis</taxon>
    </lineage>
</organism>
<dbReference type="OrthoDB" id="10487985at2759"/>
<evidence type="ECO:0000313" key="1">
    <source>
        <dbReference type="EMBL" id="CAI2186322.1"/>
    </source>
</evidence>
<sequence>MSMFDIETDDQIKEFMQGEGKYHSAPYVELGRRLPKFSPKQIRHRWKFNSNRIAGGAVNRIRVTHCIRKRPAKKPKIPGTSVINFNVKQPGTNTHVNPSAIVFFNVPHLQLRPSLPTLIPDFQPEISIPKMMPIF</sequence>
<protein>
    <submittedName>
        <fullName evidence="1">571_t:CDS:1</fullName>
    </submittedName>
</protein>
<comment type="caution">
    <text evidence="1">The sequence shown here is derived from an EMBL/GenBank/DDBJ whole genome shotgun (WGS) entry which is preliminary data.</text>
</comment>
<gene>
    <name evidence="1" type="ORF">FWILDA_LOCUS12517</name>
</gene>
<dbReference type="Proteomes" id="UP001153678">
    <property type="component" value="Unassembled WGS sequence"/>
</dbReference>
<proteinExistence type="predicted"/>
<dbReference type="EMBL" id="CAMKVN010004084">
    <property type="protein sequence ID" value="CAI2186322.1"/>
    <property type="molecule type" value="Genomic_DNA"/>
</dbReference>